<dbReference type="PROSITE" id="PS00086">
    <property type="entry name" value="CYTOCHROME_P450"/>
    <property type="match status" value="1"/>
</dbReference>
<dbReference type="InterPro" id="IPR002397">
    <property type="entry name" value="Cyt_P450_B"/>
</dbReference>
<dbReference type="GO" id="GO:0004497">
    <property type="term" value="F:monooxygenase activity"/>
    <property type="evidence" value="ECO:0007669"/>
    <property type="project" value="UniProtKB-KW"/>
</dbReference>
<keyword evidence="6 7" id="KW-0503">Monooxygenase</keyword>
<evidence type="ECO:0000256" key="6">
    <source>
        <dbReference type="ARBA" id="ARBA00023033"/>
    </source>
</evidence>
<dbReference type="GO" id="GO:0005506">
    <property type="term" value="F:iron ion binding"/>
    <property type="evidence" value="ECO:0007669"/>
    <property type="project" value="InterPro"/>
</dbReference>
<dbReference type="GO" id="GO:0020037">
    <property type="term" value="F:heme binding"/>
    <property type="evidence" value="ECO:0007669"/>
    <property type="project" value="InterPro"/>
</dbReference>
<accession>A0A7X0FYY5</accession>
<comment type="caution">
    <text evidence="8">The sequence shown here is derived from an EMBL/GenBank/DDBJ whole genome shotgun (WGS) entry which is preliminary data.</text>
</comment>
<dbReference type="Gene3D" id="1.10.630.10">
    <property type="entry name" value="Cytochrome P450"/>
    <property type="match status" value="1"/>
</dbReference>
<evidence type="ECO:0000313" key="9">
    <source>
        <dbReference type="Proteomes" id="UP000546324"/>
    </source>
</evidence>
<protein>
    <submittedName>
        <fullName evidence="8">Cytochrome P450</fullName>
    </submittedName>
</protein>
<evidence type="ECO:0000256" key="5">
    <source>
        <dbReference type="ARBA" id="ARBA00023004"/>
    </source>
</evidence>
<gene>
    <name evidence="8" type="ORF">BKA00_002621</name>
</gene>
<dbReference type="PRINTS" id="PR00359">
    <property type="entry name" value="BP450"/>
</dbReference>
<evidence type="ECO:0000256" key="3">
    <source>
        <dbReference type="ARBA" id="ARBA00022723"/>
    </source>
</evidence>
<dbReference type="FunFam" id="1.10.630.10:FF:000018">
    <property type="entry name" value="Cytochrome P450 monooxygenase"/>
    <property type="match status" value="1"/>
</dbReference>
<keyword evidence="2 7" id="KW-0349">Heme</keyword>
<dbReference type="RefSeq" id="WP_185025163.1">
    <property type="nucleotide sequence ID" value="NZ_JACHMQ010000001.1"/>
</dbReference>
<name>A0A7X0FYY5_9ACTN</name>
<evidence type="ECO:0000313" key="8">
    <source>
        <dbReference type="EMBL" id="MBB6395707.1"/>
    </source>
</evidence>
<evidence type="ECO:0000256" key="2">
    <source>
        <dbReference type="ARBA" id="ARBA00022617"/>
    </source>
</evidence>
<keyword evidence="4 7" id="KW-0560">Oxidoreductase</keyword>
<dbReference type="AlphaFoldDB" id="A0A7X0FYY5"/>
<dbReference type="Proteomes" id="UP000546324">
    <property type="component" value="Unassembled WGS sequence"/>
</dbReference>
<keyword evidence="5 7" id="KW-0408">Iron</keyword>
<sequence>MFPRDGINAYAEEKCVDVRIERPRTNYSSIATRRCPVINECPVHFDPLSPEQLADPYPLYSRMRAECPVFYAQEHDLWIVTRHEDVLAVVRDTKTFSSENAVRASVRPLSASVLAVLAEGWPLSPTLTDSDGDVHRRLRLLVSKAFTPRRIQEMEGPVRQMTDELIDGFAAEGRADIIERFAWHLPLATIADILGVPRKDVPLLHRWSYSWLRLMQATDPPEELMACASDVVSMQRYFMEELRRREREGGSDLMAELLTARIAGREPLTTVEAMRVPMNLIIAGHVTVTRAIGNGLTTLLAAPEQLEMVRRDPDLIPTMVEEILRFESPAQGLFRTVREDTVLGGVTLPAGARVMVHWGSGNRDQSVFPDPDAFDVARDSATTHLAFGKGVHACLGAPLARLQLKIAIPRLLERLPGLRLAHGADAAVRDTIFFARGFKKLTLVWDAEAA</sequence>
<dbReference type="InterPro" id="IPR036396">
    <property type="entry name" value="Cyt_P450_sf"/>
</dbReference>
<evidence type="ECO:0000256" key="7">
    <source>
        <dbReference type="RuleBase" id="RU000461"/>
    </source>
</evidence>
<evidence type="ECO:0000256" key="1">
    <source>
        <dbReference type="ARBA" id="ARBA00010617"/>
    </source>
</evidence>
<dbReference type="Pfam" id="PF00067">
    <property type="entry name" value="p450"/>
    <property type="match status" value="1"/>
</dbReference>
<dbReference type="InterPro" id="IPR017972">
    <property type="entry name" value="Cyt_P450_CS"/>
</dbReference>
<dbReference type="SUPFAM" id="SSF48264">
    <property type="entry name" value="Cytochrome P450"/>
    <property type="match status" value="1"/>
</dbReference>
<dbReference type="InterPro" id="IPR001128">
    <property type="entry name" value="Cyt_P450"/>
</dbReference>
<evidence type="ECO:0000256" key="4">
    <source>
        <dbReference type="ARBA" id="ARBA00023002"/>
    </source>
</evidence>
<proteinExistence type="inferred from homology"/>
<reference evidence="8 9" key="1">
    <citation type="submission" date="2020-08" db="EMBL/GenBank/DDBJ databases">
        <title>Sequencing the genomes of 1000 actinobacteria strains.</title>
        <authorList>
            <person name="Klenk H.-P."/>
        </authorList>
    </citation>
    <scope>NUCLEOTIDE SEQUENCE [LARGE SCALE GENOMIC DNA]</scope>
    <source>
        <strain evidence="8 9">DSM 43675</strain>
    </source>
</reference>
<keyword evidence="3 7" id="KW-0479">Metal-binding</keyword>
<dbReference type="PANTHER" id="PTHR46696">
    <property type="entry name" value="P450, PUTATIVE (EUROFUNG)-RELATED"/>
    <property type="match status" value="1"/>
</dbReference>
<dbReference type="EMBL" id="JACHMQ010000001">
    <property type="protein sequence ID" value="MBB6395707.1"/>
    <property type="molecule type" value="Genomic_DNA"/>
</dbReference>
<dbReference type="PANTHER" id="PTHR46696:SF1">
    <property type="entry name" value="CYTOCHROME P450 YJIB-RELATED"/>
    <property type="match status" value="1"/>
</dbReference>
<dbReference type="GO" id="GO:0016705">
    <property type="term" value="F:oxidoreductase activity, acting on paired donors, with incorporation or reduction of molecular oxygen"/>
    <property type="evidence" value="ECO:0007669"/>
    <property type="project" value="InterPro"/>
</dbReference>
<keyword evidence="9" id="KW-1185">Reference proteome</keyword>
<organism evidence="8 9">
    <name type="scientific">Actinomadura coerulea</name>
    <dbReference type="NCBI Taxonomy" id="46159"/>
    <lineage>
        <taxon>Bacteria</taxon>
        <taxon>Bacillati</taxon>
        <taxon>Actinomycetota</taxon>
        <taxon>Actinomycetes</taxon>
        <taxon>Streptosporangiales</taxon>
        <taxon>Thermomonosporaceae</taxon>
        <taxon>Actinomadura</taxon>
    </lineage>
</organism>
<comment type="similarity">
    <text evidence="1 7">Belongs to the cytochrome P450 family.</text>
</comment>